<dbReference type="PIRSF" id="PIRSF001365">
    <property type="entry name" value="DHDPS"/>
    <property type="match status" value="1"/>
</dbReference>
<dbReference type="EMBL" id="QPJK01000004">
    <property type="protein sequence ID" value="RCW71212.1"/>
    <property type="molecule type" value="Genomic_DNA"/>
</dbReference>
<evidence type="ECO:0000256" key="2">
    <source>
        <dbReference type="ARBA" id="ARBA00023239"/>
    </source>
</evidence>
<dbReference type="Pfam" id="PF00701">
    <property type="entry name" value="DHDPS"/>
    <property type="match status" value="1"/>
</dbReference>
<evidence type="ECO:0000256" key="3">
    <source>
        <dbReference type="PIRNR" id="PIRNR001365"/>
    </source>
</evidence>
<evidence type="ECO:0000313" key="5">
    <source>
        <dbReference type="Proteomes" id="UP000252884"/>
    </source>
</evidence>
<dbReference type="PANTHER" id="PTHR12128:SF66">
    <property type="entry name" value="4-HYDROXY-2-OXOGLUTARATE ALDOLASE, MITOCHONDRIAL"/>
    <property type="match status" value="1"/>
</dbReference>
<keyword evidence="2 3" id="KW-0456">Lyase</keyword>
<dbReference type="GO" id="GO:0008840">
    <property type="term" value="F:4-hydroxy-tetrahydrodipicolinate synthase activity"/>
    <property type="evidence" value="ECO:0007669"/>
    <property type="project" value="TreeGrafter"/>
</dbReference>
<gene>
    <name evidence="4" type="ORF">DES41_10431</name>
</gene>
<dbReference type="Gene3D" id="3.20.20.70">
    <property type="entry name" value="Aldolase class I"/>
    <property type="match status" value="1"/>
</dbReference>
<dbReference type="InterPro" id="IPR013785">
    <property type="entry name" value="Aldolase_TIM"/>
</dbReference>
<dbReference type="PANTHER" id="PTHR12128">
    <property type="entry name" value="DIHYDRODIPICOLINATE SYNTHASE"/>
    <property type="match status" value="1"/>
</dbReference>
<evidence type="ECO:0000313" key="4">
    <source>
        <dbReference type="EMBL" id="RCW71212.1"/>
    </source>
</evidence>
<protein>
    <submittedName>
        <fullName evidence="4">4-hydroxy-tetrahydrodipicolinate synthase</fullName>
    </submittedName>
</protein>
<comment type="caution">
    <text evidence="4">The sequence shown here is derived from an EMBL/GenBank/DDBJ whole genome shotgun (WGS) entry which is preliminary data.</text>
</comment>
<sequence>MLKYRARDAKAYAREHLRGVWAAAPTPFRAEDLALDEAGLRRNLRHWIGELGISGLFISGKQGEFFSMSVAERKRTFEIAVEETAALGNRSGTILSCSDQNIDTVVELARHAQAIGADYIVVHAPLLHFGRDVDDTVFAYYQHIAAQVDIGIAMWSHEDAGYLMSPALCARIARAIPNIVAIKYSVPRPLYVELTRMTEGELIVSTASEEEWLDNILELNWQVYLCSIPPLLYQTASDRRIDAYTRLAMAGDAVGARRVRDSLEPVRQALRSCRPAGTPQAFQKHWLEQLGQVGGPVRRPLLNLDEAQRAKVRAAFAASGLGAKA</sequence>
<evidence type="ECO:0000256" key="1">
    <source>
        <dbReference type="ARBA" id="ARBA00007592"/>
    </source>
</evidence>
<dbReference type="RefSeq" id="WP_245965717.1">
    <property type="nucleotide sequence ID" value="NZ_QPJK01000004.1"/>
</dbReference>
<dbReference type="AlphaFoldDB" id="A0A368XTB3"/>
<dbReference type="SUPFAM" id="SSF51569">
    <property type="entry name" value="Aldolase"/>
    <property type="match status" value="1"/>
</dbReference>
<name>A0A368XTB3_9BURK</name>
<dbReference type="CDD" id="cd00408">
    <property type="entry name" value="DHDPS-like"/>
    <property type="match status" value="1"/>
</dbReference>
<keyword evidence="5" id="KW-1185">Reference proteome</keyword>
<comment type="similarity">
    <text evidence="1 3">Belongs to the DapA family.</text>
</comment>
<dbReference type="Proteomes" id="UP000252884">
    <property type="component" value="Unassembled WGS sequence"/>
</dbReference>
<reference evidence="4 5" key="1">
    <citation type="submission" date="2018-07" db="EMBL/GenBank/DDBJ databases">
        <title>Genomic Encyclopedia of Type Strains, Phase IV (KMG-IV): sequencing the most valuable type-strain genomes for metagenomic binning, comparative biology and taxonomic classification.</title>
        <authorList>
            <person name="Goeker M."/>
        </authorList>
    </citation>
    <scope>NUCLEOTIDE SEQUENCE [LARGE SCALE GENOMIC DNA]</scope>
    <source>
        <strain evidence="4 5">DSM 21634</strain>
    </source>
</reference>
<accession>A0A368XTB3</accession>
<organism evidence="4 5">
    <name type="scientific">Pseudorhodoferax soli</name>
    <dbReference type="NCBI Taxonomy" id="545864"/>
    <lineage>
        <taxon>Bacteria</taxon>
        <taxon>Pseudomonadati</taxon>
        <taxon>Pseudomonadota</taxon>
        <taxon>Betaproteobacteria</taxon>
        <taxon>Burkholderiales</taxon>
        <taxon>Comamonadaceae</taxon>
    </lineage>
</organism>
<dbReference type="InterPro" id="IPR002220">
    <property type="entry name" value="DapA-like"/>
</dbReference>
<dbReference type="SMART" id="SM01130">
    <property type="entry name" value="DHDPS"/>
    <property type="match status" value="1"/>
</dbReference>
<proteinExistence type="inferred from homology"/>